<dbReference type="EMBL" id="JBBDHD010000016">
    <property type="protein sequence ID" value="MFH7595266.1"/>
    <property type="molecule type" value="Genomic_DNA"/>
</dbReference>
<dbReference type="RefSeq" id="WP_395509147.1">
    <property type="nucleotide sequence ID" value="NZ_JBBDHD010000016.1"/>
</dbReference>
<name>A0ABW7PA71_9ACTN</name>
<comment type="caution">
    <text evidence="2">The sequence shown here is derived from an EMBL/GenBank/DDBJ whole genome shotgun (WGS) entry which is preliminary data.</text>
</comment>
<protein>
    <recommendedName>
        <fullName evidence="4">DUF3592 domain-containing protein</fullName>
    </recommendedName>
</protein>
<proteinExistence type="predicted"/>
<evidence type="ECO:0008006" key="4">
    <source>
        <dbReference type="Google" id="ProtNLM"/>
    </source>
</evidence>
<evidence type="ECO:0000256" key="1">
    <source>
        <dbReference type="SAM" id="Phobius"/>
    </source>
</evidence>
<accession>A0ABW7PA71</accession>
<feature type="transmembrane region" description="Helical" evidence="1">
    <location>
        <begin position="53"/>
        <end position="74"/>
    </location>
</feature>
<feature type="transmembrane region" description="Helical" evidence="1">
    <location>
        <begin position="28"/>
        <end position="46"/>
    </location>
</feature>
<keyword evidence="3" id="KW-1185">Reference proteome</keyword>
<gene>
    <name evidence="2" type="ORF">WDV06_09185</name>
</gene>
<keyword evidence="1" id="KW-0812">Transmembrane</keyword>
<feature type="transmembrane region" description="Helical" evidence="1">
    <location>
        <begin position="5"/>
        <end position="22"/>
    </location>
</feature>
<evidence type="ECO:0000313" key="3">
    <source>
        <dbReference type="Proteomes" id="UP001610631"/>
    </source>
</evidence>
<dbReference type="Proteomes" id="UP001610631">
    <property type="component" value="Unassembled WGS sequence"/>
</dbReference>
<keyword evidence="1" id="KW-1133">Transmembrane helix</keyword>
<feature type="transmembrane region" description="Helical" evidence="1">
    <location>
        <begin position="162"/>
        <end position="183"/>
    </location>
</feature>
<sequence length="189" mass="20263">MAAGLPLLITGVLLIFLLLAAYEPGGRWWTIAGELAAFGLLGFSFLNRHVRFLPAALLLWALGMTVASFDGWVLEGRGLDVTCTVLKKESRVETSTSTDANGYTSTHSTTYYDYRLGCPGGRPATMTSTTNAGNVGRPLRVVYDPAGRIDPEPARDTEGTDVWVPAGLIAAAVVVGAGHELLVRRRWQG</sequence>
<evidence type="ECO:0000313" key="2">
    <source>
        <dbReference type="EMBL" id="MFH7595266.1"/>
    </source>
</evidence>
<reference evidence="2 3" key="1">
    <citation type="submission" date="2024-03" db="EMBL/GenBank/DDBJ databases">
        <title>Whole genome sequencing of Streptomyces racemochromogenes, to identify antimicrobial biosynthetic gene clusters.</title>
        <authorList>
            <person name="Suryawanshi P."/>
            <person name="Krishnaraj P.U."/>
            <person name="Arun Y.P."/>
            <person name="Suryawanshi M.P."/>
            <person name="Rakshit O."/>
        </authorList>
    </citation>
    <scope>NUCLEOTIDE SEQUENCE [LARGE SCALE GENOMIC DNA]</scope>
    <source>
        <strain evidence="2 3">AUDT626</strain>
    </source>
</reference>
<keyword evidence="1" id="KW-0472">Membrane</keyword>
<organism evidence="2 3">
    <name type="scientific">Streptomyces racemochromogenes</name>
    <dbReference type="NCBI Taxonomy" id="67353"/>
    <lineage>
        <taxon>Bacteria</taxon>
        <taxon>Bacillati</taxon>
        <taxon>Actinomycetota</taxon>
        <taxon>Actinomycetes</taxon>
        <taxon>Kitasatosporales</taxon>
        <taxon>Streptomycetaceae</taxon>
        <taxon>Streptomyces</taxon>
    </lineage>
</organism>